<dbReference type="AlphaFoldDB" id="A0A937ADR8"/>
<dbReference type="GO" id="GO:0046872">
    <property type="term" value="F:metal ion binding"/>
    <property type="evidence" value="ECO:0007669"/>
    <property type="project" value="InterPro"/>
</dbReference>
<dbReference type="InterPro" id="IPR036163">
    <property type="entry name" value="HMA_dom_sf"/>
</dbReference>
<dbReference type="Gene3D" id="3.30.70.100">
    <property type="match status" value="1"/>
</dbReference>
<evidence type="ECO:0000313" key="4">
    <source>
        <dbReference type="Proteomes" id="UP000642920"/>
    </source>
</evidence>
<feature type="signal peptide" evidence="1">
    <location>
        <begin position="1"/>
        <end position="20"/>
    </location>
</feature>
<keyword evidence="1" id="KW-0732">Signal</keyword>
<feature type="domain" description="HMA" evidence="2">
    <location>
        <begin position="23"/>
        <end position="90"/>
    </location>
</feature>
<dbReference type="EMBL" id="JAERQG010000005">
    <property type="protein sequence ID" value="MBL0766935.1"/>
    <property type="molecule type" value="Genomic_DNA"/>
</dbReference>
<sequence>MKRLGIIAFLIIFSMSGAMAQLIKVDQEVFGMDCAPCAYGLERGLKKMDGLESVRVSLNDGKAYLTLAATNELTLQKIQEEVKNNGFSARNAEITLKGELLSEGNEWRIKVNGETFIVSDDTPSDILSKLNPGNIQLKGLVKDEEDDRLSSQWGIRIIEVLKS</sequence>
<evidence type="ECO:0000256" key="1">
    <source>
        <dbReference type="SAM" id="SignalP"/>
    </source>
</evidence>
<comment type="caution">
    <text evidence="3">The sequence shown here is derived from an EMBL/GenBank/DDBJ whole genome shotgun (WGS) entry which is preliminary data.</text>
</comment>
<dbReference type="InterPro" id="IPR006121">
    <property type="entry name" value="HMA_dom"/>
</dbReference>
<evidence type="ECO:0000259" key="2">
    <source>
        <dbReference type="PROSITE" id="PS50846"/>
    </source>
</evidence>
<dbReference type="SUPFAM" id="SSF55008">
    <property type="entry name" value="HMA, heavy metal-associated domain"/>
    <property type="match status" value="1"/>
</dbReference>
<protein>
    <submittedName>
        <fullName evidence="3">Heavy-metal-associated domain-containing protein</fullName>
    </submittedName>
</protein>
<dbReference type="PROSITE" id="PS50846">
    <property type="entry name" value="HMA_2"/>
    <property type="match status" value="1"/>
</dbReference>
<keyword evidence="4" id="KW-1185">Reference proteome</keyword>
<feature type="chain" id="PRO_5037128403" evidence="1">
    <location>
        <begin position="21"/>
        <end position="163"/>
    </location>
</feature>
<evidence type="ECO:0000313" key="3">
    <source>
        <dbReference type="EMBL" id="MBL0766935.1"/>
    </source>
</evidence>
<gene>
    <name evidence="3" type="ORF">JKP34_16835</name>
</gene>
<dbReference type="Pfam" id="PF00403">
    <property type="entry name" value="HMA"/>
    <property type="match status" value="1"/>
</dbReference>
<dbReference type="CDD" id="cd00371">
    <property type="entry name" value="HMA"/>
    <property type="match status" value="1"/>
</dbReference>
<proteinExistence type="predicted"/>
<organism evidence="3 4">
    <name type="scientific">Marivirga atlantica</name>
    <dbReference type="NCBI Taxonomy" id="1548457"/>
    <lineage>
        <taxon>Bacteria</taxon>
        <taxon>Pseudomonadati</taxon>
        <taxon>Bacteroidota</taxon>
        <taxon>Cytophagia</taxon>
        <taxon>Cytophagales</taxon>
        <taxon>Marivirgaceae</taxon>
        <taxon>Marivirga</taxon>
    </lineage>
</organism>
<dbReference type="RefSeq" id="WP_201924037.1">
    <property type="nucleotide sequence ID" value="NZ_JAERQG010000005.1"/>
</dbReference>
<accession>A0A937ADR8</accession>
<reference evidence="3" key="1">
    <citation type="submission" date="2021-01" db="EMBL/GenBank/DDBJ databases">
        <title>Marivirga sp. nov., isolated from intertidal surface sediments.</title>
        <authorList>
            <person name="Zhang M."/>
        </authorList>
    </citation>
    <scope>NUCLEOTIDE SEQUENCE</scope>
    <source>
        <strain evidence="3">SM1354</strain>
    </source>
</reference>
<dbReference type="Proteomes" id="UP000642920">
    <property type="component" value="Unassembled WGS sequence"/>
</dbReference>
<name>A0A937ADR8_9BACT</name>